<organism evidence="1">
    <name type="scientific">Euplotes harpa</name>
    <dbReference type="NCBI Taxonomy" id="151035"/>
    <lineage>
        <taxon>Eukaryota</taxon>
        <taxon>Sar</taxon>
        <taxon>Alveolata</taxon>
        <taxon>Ciliophora</taxon>
        <taxon>Intramacronucleata</taxon>
        <taxon>Spirotrichea</taxon>
        <taxon>Hypotrichia</taxon>
        <taxon>Euplotida</taxon>
        <taxon>Euplotidae</taxon>
        <taxon>Euplotes</taxon>
    </lineage>
</organism>
<gene>
    <name evidence="1" type="ORF">EHAR0213_LOCUS12810</name>
</gene>
<dbReference type="AlphaFoldDB" id="A0A7S3JFG3"/>
<name>A0A7S3JFG3_9SPIT</name>
<evidence type="ECO:0000313" key="1">
    <source>
        <dbReference type="EMBL" id="CAE0353894.1"/>
    </source>
</evidence>
<reference evidence="1" key="1">
    <citation type="submission" date="2021-01" db="EMBL/GenBank/DDBJ databases">
        <authorList>
            <person name="Corre E."/>
            <person name="Pelletier E."/>
            <person name="Niang G."/>
            <person name="Scheremetjew M."/>
            <person name="Finn R."/>
            <person name="Kale V."/>
            <person name="Holt S."/>
            <person name="Cochrane G."/>
            <person name="Meng A."/>
            <person name="Brown T."/>
            <person name="Cohen L."/>
        </authorList>
    </citation>
    <scope>NUCLEOTIDE SEQUENCE</scope>
    <source>
        <strain evidence="1">FSP1.4</strain>
    </source>
</reference>
<accession>A0A7S3JFG3</accession>
<proteinExistence type="predicted"/>
<protein>
    <submittedName>
        <fullName evidence="1">Uncharacterized protein</fullName>
    </submittedName>
</protein>
<dbReference type="EMBL" id="HBII01030827">
    <property type="protein sequence ID" value="CAE0353894.1"/>
    <property type="molecule type" value="Transcribed_RNA"/>
</dbReference>
<sequence length="100" mass="11826">MKARIPNENYRHSYLRQKTEIRPLFYKLTPHGATNARSPLVSLIFPSMKDKIRVFEEECKKRNASKGKNRSMMVKPSELDKIIEEESRKKKNLNVTNDYL</sequence>